<protein>
    <recommendedName>
        <fullName evidence="5">Apple domain-containing protein</fullName>
    </recommendedName>
</protein>
<reference evidence="6" key="1">
    <citation type="submission" date="2022-12" db="EMBL/GenBank/DDBJ databases">
        <title>Draft genome assemblies for two species of Escallonia (Escalloniales).</title>
        <authorList>
            <person name="Chanderbali A."/>
            <person name="Dervinis C."/>
            <person name="Anghel I."/>
            <person name="Soltis D."/>
            <person name="Soltis P."/>
            <person name="Zapata F."/>
        </authorList>
    </citation>
    <scope>NUCLEOTIDE SEQUENCE</scope>
    <source>
        <strain evidence="6">UCBG64.0493</strain>
        <tissue evidence="6">Leaf</tissue>
    </source>
</reference>
<evidence type="ECO:0000313" key="7">
    <source>
        <dbReference type="Proteomes" id="UP001188597"/>
    </source>
</evidence>
<evidence type="ECO:0000259" key="5">
    <source>
        <dbReference type="PROSITE" id="PS50948"/>
    </source>
</evidence>
<evidence type="ECO:0000256" key="2">
    <source>
        <dbReference type="ARBA" id="ARBA00022729"/>
    </source>
</evidence>
<keyword evidence="1" id="KW-0597">Phosphoprotein</keyword>
<dbReference type="InterPro" id="IPR001245">
    <property type="entry name" value="Ser-Thr/Tyr_kinase_cat_dom"/>
</dbReference>
<name>A0AA88W5D9_9ASTE</name>
<dbReference type="Gene3D" id="3.50.4.10">
    <property type="entry name" value="Hepatocyte Growth Factor"/>
    <property type="match status" value="1"/>
</dbReference>
<dbReference type="Gene3D" id="1.10.510.10">
    <property type="entry name" value="Transferase(Phosphotransferase) domain 1"/>
    <property type="match status" value="1"/>
</dbReference>
<dbReference type="PROSITE" id="PS50948">
    <property type="entry name" value="PAN"/>
    <property type="match status" value="1"/>
</dbReference>
<dbReference type="Pfam" id="PF11883">
    <property type="entry name" value="DUF3403"/>
    <property type="match status" value="1"/>
</dbReference>
<comment type="caution">
    <text evidence="6">The sequence shown here is derived from an EMBL/GenBank/DDBJ whole genome shotgun (WGS) entry which is preliminary data.</text>
</comment>
<dbReference type="GO" id="GO:0048544">
    <property type="term" value="P:recognition of pollen"/>
    <property type="evidence" value="ECO:0007669"/>
    <property type="project" value="InterPro"/>
</dbReference>
<organism evidence="6 7">
    <name type="scientific">Escallonia herrerae</name>
    <dbReference type="NCBI Taxonomy" id="1293975"/>
    <lineage>
        <taxon>Eukaryota</taxon>
        <taxon>Viridiplantae</taxon>
        <taxon>Streptophyta</taxon>
        <taxon>Embryophyta</taxon>
        <taxon>Tracheophyta</taxon>
        <taxon>Spermatophyta</taxon>
        <taxon>Magnoliopsida</taxon>
        <taxon>eudicotyledons</taxon>
        <taxon>Gunneridae</taxon>
        <taxon>Pentapetalae</taxon>
        <taxon>asterids</taxon>
        <taxon>campanulids</taxon>
        <taxon>Escalloniales</taxon>
        <taxon>Escalloniaceae</taxon>
        <taxon>Escallonia</taxon>
    </lineage>
</organism>
<evidence type="ECO:0000256" key="4">
    <source>
        <dbReference type="ARBA" id="ARBA00023170"/>
    </source>
</evidence>
<keyword evidence="2" id="KW-0732">Signal</keyword>
<dbReference type="Pfam" id="PF07714">
    <property type="entry name" value="PK_Tyr_Ser-Thr"/>
    <property type="match status" value="1"/>
</dbReference>
<proteinExistence type="predicted"/>
<dbReference type="SMART" id="SM00473">
    <property type="entry name" value="PAN_AP"/>
    <property type="match status" value="1"/>
</dbReference>
<accession>A0AA88W5D9</accession>
<dbReference type="PANTHER" id="PTHR32444:SF247">
    <property type="entry name" value="OS01G0958200 PROTEIN"/>
    <property type="match status" value="1"/>
</dbReference>
<evidence type="ECO:0000256" key="1">
    <source>
        <dbReference type="ARBA" id="ARBA00022553"/>
    </source>
</evidence>
<gene>
    <name evidence="6" type="ORF">RJ639_046824</name>
</gene>
<evidence type="ECO:0000313" key="6">
    <source>
        <dbReference type="EMBL" id="KAK3021416.1"/>
    </source>
</evidence>
<dbReference type="EMBL" id="JAVXUP010000761">
    <property type="protein sequence ID" value="KAK3021416.1"/>
    <property type="molecule type" value="Genomic_DNA"/>
</dbReference>
<dbReference type="FunFam" id="3.50.4.10:FF:000002">
    <property type="entry name" value="G-type lectin S-receptor-like serine/threonine-protein kinase"/>
    <property type="match status" value="1"/>
</dbReference>
<dbReference type="CDD" id="cd01098">
    <property type="entry name" value="PAN_AP_plant"/>
    <property type="match status" value="1"/>
</dbReference>
<dbReference type="Pfam" id="PF08276">
    <property type="entry name" value="PAN_2"/>
    <property type="match status" value="1"/>
</dbReference>
<dbReference type="InterPro" id="IPR011009">
    <property type="entry name" value="Kinase-like_dom_sf"/>
</dbReference>
<dbReference type="PANTHER" id="PTHR32444">
    <property type="entry name" value="BULB-TYPE LECTIN DOMAIN-CONTAINING PROTEIN"/>
    <property type="match status" value="1"/>
</dbReference>
<feature type="non-terminal residue" evidence="6">
    <location>
        <position position="1"/>
    </location>
</feature>
<sequence length="412" mass="45150">SVASVFTLTQDGFTQQRVWNSRTKEWLIYESTPVDNCDDYALCGPYSSCNIRNSPLCSCLDEFVPKYPSVWDVADWSNGCVRKMPLSCSNGVGFRKYSAIKLPDTRTSWFDETMTLNECEKVCLKNCSCMAYANLDIRGGGSGCLLWFGDLVDIKEFPEGAQQVYVRIAASKLGPSLAPDNFTGPQGDTRKKRIIIKASLSSLAGIVLLGAGVAVCFQAKKKFYSSREKTSLGATNISMTFAYPGIQGSTIILSTSALSKKLGYMSPEYAVDGLFSVNSDVFSFGVLVLEIVSGKKNSCFIHPDHQHNLLGHAWRLHKEDTSMELIDPHIRDSCLASEVLRSIHVGLLCVQQCPKERPSMSSVVLMLASDSTLPQPKHPGFFTERNIESQSSPGMLAPGSVNQVSLTQLSAR</sequence>
<dbReference type="AlphaFoldDB" id="A0AA88W5D9"/>
<keyword evidence="7" id="KW-1185">Reference proteome</keyword>
<keyword evidence="4" id="KW-0675">Receptor</keyword>
<dbReference type="SUPFAM" id="SSF56112">
    <property type="entry name" value="Protein kinase-like (PK-like)"/>
    <property type="match status" value="1"/>
</dbReference>
<dbReference type="Proteomes" id="UP001188597">
    <property type="component" value="Unassembled WGS sequence"/>
</dbReference>
<feature type="domain" description="Apple" evidence="5">
    <location>
        <begin position="88"/>
        <end position="169"/>
    </location>
</feature>
<dbReference type="InterPro" id="IPR000858">
    <property type="entry name" value="S_locus_glycoprot_dom"/>
</dbReference>
<dbReference type="InterPro" id="IPR021820">
    <property type="entry name" value="S-locus_recpt_kinase_C"/>
</dbReference>
<keyword evidence="3" id="KW-1015">Disulfide bond</keyword>
<dbReference type="GO" id="GO:0004674">
    <property type="term" value="F:protein serine/threonine kinase activity"/>
    <property type="evidence" value="ECO:0007669"/>
    <property type="project" value="InterPro"/>
</dbReference>
<dbReference type="InterPro" id="IPR003609">
    <property type="entry name" value="Pan_app"/>
</dbReference>
<dbReference type="Pfam" id="PF00954">
    <property type="entry name" value="S_locus_glycop"/>
    <property type="match status" value="1"/>
</dbReference>
<evidence type="ECO:0000256" key="3">
    <source>
        <dbReference type="ARBA" id="ARBA00023157"/>
    </source>
</evidence>